<sequence>MRMAPLLPLLLSSIAMPAAAGDYSFCYAQPDSVNCLIQQIEFERSQNALATASVARVEASRARELALSLTHCKSRWSRTPRCMAEKAQRFAAQQNQLADASIQRVNRVRTAEAARNAEMAGYIARIKAMRQSQLEIEQNKLIEASLAAVEAQKQIRFASRQNALATASVIRVEIERNRQLALSLSPCKSADDQRPRCLAQRDREFAAAQNAIAIASAARVKAERERAFAAARNGEINASIAAVDRNRAQTIAYNTSHCATNEASPRCEAERNRELQLALTHCKTASDTSPRCAEQLNREFHIARNAEIDHSIAAVAGARARLQANNSITTASVDTPAALSAAEYAALTSHCVRAPQSPRCEAERIREFAAARNAEINASIAAVERNRGYSPANNSIDTGATCKPYNCNVEQADRAPALSAIQYAALTSHCIRVPASPRCAAERIREFAAARNAEIDRSIAAVAAARALNRQQANTATGSNNTDSNSSFSAYGDVIAPLETGALGVLPRPTLPEARPLPEFELRQDISAESCRATGTPFGPLHFSNSLDIDAAMRPELDRLAHLAATCPGMRIEVHGYSDGRSSAFINRSMAQARAQAVADYLITAGVSPNRLATIGRGALAPVLPYSKNIDPAHGRRVEFLIKDPAMDAAARKVMWDLAELLDPTYVPAVAGLSP</sequence>
<comment type="caution">
    <text evidence="4">The sequence shown here is derived from an EMBL/GenBank/DDBJ whole genome shotgun (WGS) entry which is preliminary data.</text>
</comment>
<dbReference type="Gene3D" id="3.30.1330.60">
    <property type="entry name" value="OmpA-like domain"/>
    <property type="match status" value="1"/>
</dbReference>
<dbReference type="Proteomes" id="UP000440694">
    <property type="component" value="Unassembled WGS sequence"/>
</dbReference>
<accession>A0A6I3KLT0</accession>
<keyword evidence="1" id="KW-0472">Membrane</keyword>
<dbReference type="PANTHER" id="PTHR30329:SF21">
    <property type="entry name" value="LIPOPROTEIN YIAD-RELATED"/>
    <property type="match status" value="1"/>
</dbReference>
<evidence type="ECO:0000256" key="2">
    <source>
        <dbReference type="SAM" id="SignalP"/>
    </source>
</evidence>
<feature type="chain" id="PRO_5026335702" evidence="2">
    <location>
        <begin position="21"/>
        <end position="675"/>
    </location>
</feature>
<dbReference type="PANTHER" id="PTHR30329">
    <property type="entry name" value="STATOR ELEMENT OF FLAGELLAR MOTOR COMPLEX"/>
    <property type="match status" value="1"/>
</dbReference>
<evidence type="ECO:0000259" key="3">
    <source>
        <dbReference type="PROSITE" id="PS51123"/>
    </source>
</evidence>
<feature type="signal peptide" evidence="2">
    <location>
        <begin position="1"/>
        <end position="20"/>
    </location>
</feature>
<keyword evidence="5" id="KW-1185">Reference proteome</keyword>
<reference evidence="4 5" key="1">
    <citation type="submission" date="2019-11" db="EMBL/GenBank/DDBJ databases">
        <title>Identification of a novel strain.</title>
        <authorList>
            <person name="Xu Q."/>
            <person name="Wang G."/>
        </authorList>
    </citation>
    <scope>NUCLEOTIDE SEQUENCE [LARGE SCALE GENOMIC DNA]</scope>
    <source>
        <strain evidence="5">xq</strain>
    </source>
</reference>
<dbReference type="InterPro" id="IPR050330">
    <property type="entry name" value="Bact_OuterMem_StrucFunc"/>
</dbReference>
<protein>
    <submittedName>
        <fullName evidence="4">OmpA family protein</fullName>
    </submittedName>
</protein>
<dbReference type="PROSITE" id="PS51123">
    <property type="entry name" value="OMPA_2"/>
    <property type="match status" value="1"/>
</dbReference>
<dbReference type="InterPro" id="IPR006665">
    <property type="entry name" value="OmpA-like"/>
</dbReference>
<dbReference type="GO" id="GO:0016020">
    <property type="term" value="C:membrane"/>
    <property type="evidence" value="ECO:0007669"/>
    <property type="project" value="UniProtKB-UniRule"/>
</dbReference>
<dbReference type="Pfam" id="PF00691">
    <property type="entry name" value="OmpA"/>
    <property type="match status" value="1"/>
</dbReference>
<dbReference type="AlphaFoldDB" id="A0A6I3KLT0"/>
<evidence type="ECO:0000313" key="4">
    <source>
        <dbReference type="EMBL" id="MTD95379.1"/>
    </source>
</evidence>
<dbReference type="EMBL" id="WMBQ01000002">
    <property type="protein sequence ID" value="MTD95379.1"/>
    <property type="molecule type" value="Genomic_DNA"/>
</dbReference>
<proteinExistence type="predicted"/>
<dbReference type="CDD" id="cd07185">
    <property type="entry name" value="OmpA_C-like"/>
    <property type="match status" value="1"/>
</dbReference>
<evidence type="ECO:0000313" key="5">
    <source>
        <dbReference type="Proteomes" id="UP000440694"/>
    </source>
</evidence>
<gene>
    <name evidence="4" type="ORF">GIW81_13650</name>
</gene>
<name>A0A6I3KLT0_9HYPH</name>
<evidence type="ECO:0000256" key="1">
    <source>
        <dbReference type="PROSITE-ProRule" id="PRU00473"/>
    </source>
</evidence>
<dbReference type="InterPro" id="IPR036737">
    <property type="entry name" value="OmpA-like_sf"/>
</dbReference>
<organism evidence="4 5">
    <name type="scientific">Hyphomicrobium album</name>
    <dbReference type="NCBI Taxonomy" id="2665159"/>
    <lineage>
        <taxon>Bacteria</taxon>
        <taxon>Pseudomonadati</taxon>
        <taxon>Pseudomonadota</taxon>
        <taxon>Alphaproteobacteria</taxon>
        <taxon>Hyphomicrobiales</taxon>
        <taxon>Hyphomicrobiaceae</taxon>
        <taxon>Hyphomicrobium</taxon>
    </lineage>
</organism>
<feature type="domain" description="OmpA-like" evidence="3">
    <location>
        <begin position="529"/>
        <end position="646"/>
    </location>
</feature>
<keyword evidence="2" id="KW-0732">Signal</keyword>
<dbReference type="SUPFAM" id="SSF103088">
    <property type="entry name" value="OmpA-like"/>
    <property type="match status" value="1"/>
</dbReference>